<gene>
    <name evidence="4" type="ORF">DJ013_13680</name>
</gene>
<sequence length="382" mass="43267">MEELSCCVLIPTYNNEKTLAAVIQDVSLYTSNIIVINDGSTDSTEAILEEFSEIENISYSPNKGKGFALKTGLLRAKERGFKYAISIDSDGQHFADDIPRFLEAIEEHPNAMLVGARNLQEENMPQKNTFGNKFSNFWFNLETGIDLPDTQSGFRLYPLKELEGMKLFTTKYEFEIEIMVKMAWKKVPVLPVPIKVFYAKGDERVSHFRPFKDFFRISVLNTYLVTLAFLWYIPVRFFKNLNRETISKFIKESLLNREESASRKAFSVAFGVFMGIIPIWGYQLMTAIFLSHLLKLNKAIVIIAANISFPPFIPFILLGSLKIGQILLNQNASVFPTELSLEVVKQQLPAYILGSFVFAGVMAILLGTVTFISVKVNRAIKS</sequence>
<organism evidence="4 5">
    <name type="scientific">Arcticibacterium luteifluviistationis</name>
    <dbReference type="NCBI Taxonomy" id="1784714"/>
    <lineage>
        <taxon>Bacteria</taxon>
        <taxon>Pseudomonadati</taxon>
        <taxon>Bacteroidota</taxon>
        <taxon>Cytophagia</taxon>
        <taxon>Cytophagales</taxon>
        <taxon>Leadbetterellaceae</taxon>
        <taxon>Arcticibacterium</taxon>
    </lineage>
</organism>
<dbReference type="InterPro" id="IPR029044">
    <property type="entry name" value="Nucleotide-diphossugar_trans"/>
</dbReference>
<feature type="transmembrane region" description="Helical" evidence="1">
    <location>
        <begin position="348"/>
        <end position="374"/>
    </location>
</feature>
<dbReference type="InterPro" id="IPR018639">
    <property type="entry name" value="DUF2062"/>
</dbReference>
<dbReference type="CDD" id="cd04179">
    <property type="entry name" value="DPM_DPG-synthase_like"/>
    <property type="match status" value="1"/>
</dbReference>
<dbReference type="KEGG" id="als:DJ013_13680"/>
<dbReference type="AlphaFoldDB" id="A0A2Z4GCY6"/>
<evidence type="ECO:0000259" key="2">
    <source>
        <dbReference type="Pfam" id="PF00535"/>
    </source>
</evidence>
<proteinExistence type="predicted"/>
<name>A0A2Z4GCY6_9BACT</name>
<feature type="transmembrane region" description="Helical" evidence="1">
    <location>
        <begin position="214"/>
        <end position="233"/>
    </location>
</feature>
<evidence type="ECO:0000256" key="1">
    <source>
        <dbReference type="SAM" id="Phobius"/>
    </source>
</evidence>
<keyword evidence="5" id="KW-1185">Reference proteome</keyword>
<reference evidence="4 5" key="1">
    <citation type="submission" date="2018-05" db="EMBL/GenBank/DDBJ databases">
        <title>Complete genome sequence of Arcticibacterium luteifluviistationis SM1504T, a cytophagaceae bacterium isolated from Arctic surface seawater.</title>
        <authorList>
            <person name="Li Y."/>
            <person name="Qin Q.-L."/>
        </authorList>
    </citation>
    <scope>NUCLEOTIDE SEQUENCE [LARGE SCALE GENOMIC DNA]</scope>
    <source>
        <strain evidence="4 5">SM1504</strain>
    </source>
</reference>
<dbReference type="EMBL" id="CP029480">
    <property type="protein sequence ID" value="AWV99159.1"/>
    <property type="molecule type" value="Genomic_DNA"/>
</dbReference>
<dbReference type="PANTHER" id="PTHR48090">
    <property type="entry name" value="UNDECAPRENYL-PHOSPHATE 4-DEOXY-4-FORMAMIDO-L-ARABINOSE TRANSFERASE-RELATED"/>
    <property type="match status" value="1"/>
</dbReference>
<evidence type="ECO:0000313" key="5">
    <source>
        <dbReference type="Proteomes" id="UP000249873"/>
    </source>
</evidence>
<dbReference type="SUPFAM" id="SSF53448">
    <property type="entry name" value="Nucleotide-diphospho-sugar transferases"/>
    <property type="match status" value="1"/>
</dbReference>
<dbReference type="Gene3D" id="3.90.550.10">
    <property type="entry name" value="Spore Coat Polysaccharide Biosynthesis Protein SpsA, Chain A"/>
    <property type="match status" value="1"/>
</dbReference>
<keyword evidence="1" id="KW-0472">Membrane</keyword>
<evidence type="ECO:0000259" key="3">
    <source>
        <dbReference type="Pfam" id="PF09835"/>
    </source>
</evidence>
<feature type="transmembrane region" description="Helical" evidence="1">
    <location>
        <begin position="302"/>
        <end position="328"/>
    </location>
</feature>
<feature type="transmembrane region" description="Helical" evidence="1">
    <location>
        <begin position="265"/>
        <end position="290"/>
    </location>
</feature>
<accession>A0A2Z4GCY6</accession>
<dbReference type="OrthoDB" id="9810303at2"/>
<protein>
    <submittedName>
        <fullName evidence="4">DUF2062 domain-containing protein</fullName>
    </submittedName>
</protein>
<dbReference type="Pfam" id="PF00535">
    <property type="entry name" value="Glycos_transf_2"/>
    <property type="match status" value="1"/>
</dbReference>
<dbReference type="Proteomes" id="UP000249873">
    <property type="component" value="Chromosome"/>
</dbReference>
<feature type="domain" description="Glycosyltransferase 2-like" evidence="2">
    <location>
        <begin position="7"/>
        <end position="156"/>
    </location>
</feature>
<keyword evidence="1" id="KW-1133">Transmembrane helix</keyword>
<dbReference type="InterPro" id="IPR001173">
    <property type="entry name" value="Glyco_trans_2-like"/>
</dbReference>
<dbReference type="PANTHER" id="PTHR48090:SF7">
    <property type="entry name" value="RFBJ PROTEIN"/>
    <property type="match status" value="1"/>
</dbReference>
<keyword evidence="1" id="KW-0812">Transmembrane</keyword>
<dbReference type="InterPro" id="IPR050256">
    <property type="entry name" value="Glycosyltransferase_2"/>
</dbReference>
<dbReference type="Pfam" id="PF09835">
    <property type="entry name" value="DUF2062"/>
    <property type="match status" value="1"/>
</dbReference>
<feature type="domain" description="DUF2062" evidence="3">
    <location>
        <begin position="259"/>
        <end position="377"/>
    </location>
</feature>
<evidence type="ECO:0000313" key="4">
    <source>
        <dbReference type="EMBL" id="AWV99159.1"/>
    </source>
</evidence>